<name>A3P6Y2_BURP0</name>
<gene>
    <name evidence="1" type="ordered locus">BURPS1106A_A2059</name>
</gene>
<evidence type="ECO:0000313" key="1">
    <source>
        <dbReference type="EMBL" id="ABN93023.1"/>
    </source>
</evidence>
<proteinExistence type="predicted"/>
<evidence type="ECO:0000313" key="2">
    <source>
        <dbReference type="Proteomes" id="UP000006738"/>
    </source>
</evidence>
<dbReference type="AlphaFoldDB" id="A3P6Y2"/>
<dbReference type="HOGENOM" id="CLU_3077650_0_0_4"/>
<reference evidence="2" key="1">
    <citation type="submission" date="2007-02" db="EMBL/GenBank/DDBJ databases">
        <authorList>
            <person name="DeShazer D."/>
            <person name="Woods D.E."/>
            <person name="Nierman W.C."/>
        </authorList>
    </citation>
    <scope>NUCLEOTIDE SEQUENCE [LARGE SCALE GENOMIC DNA]</scope>
    <source>
        <strain evidence="2">1106a</strain>
    </source>
</reference>
<organism evidence="1 2">
    <name type="scientific">Burkholderia pseudomallei (strain 1106a)</name>
    <dbReference type="NCBI Taxonomy" id="357348"/>
    <lineage>
        <taxon>Bacteria</taxon>
        <taxon>Pseudomonadati</taxon>
        <taxon>Pseudomonadota</taxon>
        <taxon>Betaproteobacteria</taxon>
        <taxon>Burkholderiales</taxon>
        <taxon>Burkholderiaceae</taxon>
        <taxon>Burkholderia</taxon>
        <taxon>pseudomallei group</taxon>
    </lineage>
</organism>
<dbReference type="KEGG" id="bpl:BURPS1106A_A2059"/>
<dbReference type="Proteomes" id="UP000006738">
    <property type="component" value="Chromosome II"/>
</dbReference>
<dbReference type="EMBL" id="CP000573">
    <property type="protein sequence ID" value="ABN93023.1"/>
    <property type="molecule type" value="Genomic_DNA"/>
</dbReference>
<accession>A3P6Y2</accession>
<sequence>MGAPRRVSHAARRRSGVARLAGLSPAVRRAIELAMRRSCSRRDGAWRMARNV</sequence>
<protein>
    <submittedName>
        <fullName evidence="1">Uncharacterized protein</fullName>
    </submittedName>
</protein>